<dbReference type="AlphaFoldDB" id="K2G9R4"/>
<evidence type="ECO:0000313" key="2">
    <source>
        <dbReference type="EMBL" id="EKE26914.1"/>
    </source>
</evidence>
<organism evidence="2">
    <name type="scientific">uncultured bacterium</name>
    <name type="common">gcode 4</name>
    <dbReference type="NCBI Taxonomy" id="1234023"/>
    <lineage>
        <taxon>Bacteria</taxon>
        <taxon>environmental samples</taxon>
    </lineage>
</organism>
<dbReference type="EMBL" id="AMFJ01000640">
    <property type="protein sequence ID" value="EKE26914.1"/>
    <property type="molecule type" value="Genomic_DNA"/>
</dbReference>
<name>K2G9R4_9BACT</name>
<protein>
    <submittedName>
        <fullName evidence="2">Uncharacterized protein</fullName>
    </submittedName>
</protein>
<sequence length="192" mass="23352">MIRSKWPTLEEIKLAYEMNDEIKKAYEAIEDAEDVIQTKRQIIKKMEAIIWQKCWGYVETRESRKKGWIQIFYRKVSKDWPKSPINIKNKIEQLLFIRYIKFDQLEVMELVWSTFCEPVICIEKLPDWILFEWNNQFGKYNFIQKKGVQIIENPDLYIWNQNLKSCEIEIRFISEEAGGKSFKKTLNYLDYR</sequence>
<keyword evidence="1" id="KW-0175">Coiled coil</keyword>
<evidence type="ECO:0000256" key="1">
    <source>
        <dbReference type="SAM" id="Coils"/>
    </source>
</evidence>
<proteinExistence type="predicted"/>
<accession>K2G9R4</accession>
<feature type="coiled-coil region" evidence="1">
    <location>
        <begin position="15"/>
        <end position="49"/>
    </location>
</feature>
<gene>
    <name evidence="2" type="ORF">ACD_4C00124G0003</name>
</gene>
<comment type="caution">
    <text evidence="2">The sequence shown here is derived from an EMBL/GenBank/DDBJ whole genome shotgun (WGS) entry which is preliminary data.</text>
</comment>
<reference evidence="2" key="1">
    <citation type="journal article" date="2012" name="Science">
        <title>Fermentation, hydrogen, and sulfur metabolism in multiple uncultivated bacterial phyla.</title>
        <authorList>
            <person name="Wrighton K.C."/>
            <person name="Thomas B.C."/>
            <person name="Sharon I."/>
            <person name="Miller C.S."/>
            <person name="Castelle C.J."/>
            <person name="VerBerkmoes N.C."/>
            <person name="Wilkins M.J."/>
            <person name="Hettich R.L."/>
            <person name="Lipton M.S."/>
            <person name="Williams K.H."/>
            <person name="Long P.E."/>
            <person name="Banfield J.F."/>
        </authorList>
    </citation>
    <scope>NUCLEOTIDE SEQUENCE [LARGE SCALE GENOMIC DNA]</scope>
</reference>